<keyword evidence="3" id="KW-1185">Reference proteome</keyword>
<evidence type="ECO:0000313" key="2">
    <source>
        <dbReference type="EMBL" id="KAH8691594.1"/>
    </source>
</evidence>
<reference evidence="2" key="1">
    <citation type="submission" date="2021-12" db="EMBL/GenBank/DDBJ databases">
        <title>Convergent genome expansion in fungi linked to evolution of root-endophyte symbiosis.</title>
        <authorList>
            <consortium name="DOE Joint Genome Institute"/>
            <person name="Ke Y.-H."/>
            <person name="Bonito G."/>
            <person name="Liao H.-L."/>
            <person name="Looney B."/>
            <person name="Rojas-Flechas A."/>
            <person name="Nash J."/>
            <person name="Hameed K."/>
            <person name="Schadt C."/>
            <person name="Martin F."/>
            <person name="Crous P.W."/>
            <person name="Miettinen O."/>
            <person name="Magnuson J.K."/>
            <person name="Labbe J."/>
            <person name="Jacobson D."/>
            <person name="Doktycz M.J."/>
            <person name="Veneault-Fourrey C."/>
            <person name="Kuo A."/>
            <person name="Mondo S."/>
            <person name="Calhoun S."/>
            <person name="Riley R."/>
            <person name="Ohm R."/>
            <person name="LaButti K."/>
            <person name="Andreopoulos B."/>
            <person name="Pangilinan J."/>
            <person name="Nolan M."/>
            <person name="Tritt A."/>
            <person name="Clum A."/>
            <person name="Lipzen A."/>
            <person name="Daum C."/>
            <person name="Barry K."/>
            <person name="Grigoriev I.V."/>
            <person name="Vilgalys R."/>
        </authorList>
    </citation>
    <scope>NUCLEOTIDE SEQUENCE</scope>
    <source>
        <strain evidence="2">PMI_201</strain>
    </source>
</reference>
<dbReference type="EMBL" id="JAJTJA010000012">
    <property type="protein sequence ID" value="KAH8691594.1"/>
    <property type="molecule type" value="Genomic_DNA"/>
</dbReference>
<accession>A0AAD4KI30</accession>
<comment type="caution">
    <text evidence="2">The sequence shown here is derived from an EMBL/GenBank/DDBJ whole genome shotgun (WGS) entry which is preliminary data.</text>
</comment>
<feature type="compositionally biased region" description="Polar residues" evidence="1">
    <location>
        <begin position="251"/>
        <end position="264"/>
    </location>
</feature>
<proteinExistence type="predicted"/>
<dbReference type="GeneID" id="70252701"/>
<dbReference type="AlphaFoldDB" id="A0AAD4KI30"/>
<feature type="region of interest" description="Disordered" evidence="1">
    <location>
        <begin position="1"/>
        <end position="67"/>
    </location>
</feature>
<feature type="region of interest" description="Disordered" evidence="1">
    <location>
        <begin position="204"/>
        <end position="360"/>
    </location>
</feature>
<feature type="compositionally biased region" description="Basic and acidic residues" evidence="1">
    <location>
        <begin position="121"/>
        <end position="135"/>
    </location>
</feature>
<organism evidence="2 3">
    <name type="scientific">Talaromyces proteolyticus</name>
    <dbReference type="NCBI Taxonomy" id="1131652"/>
    <lineage>
        <taxon>Eukaryota</taxon>
        <taxon>Fungi</taxon>
        <taxon>Dikarya</taxon>
        <taxon>Ascomycota</taxon>
        <taxon>Pezizomycotina</taxon>
        <taxon>Eurotiomycetes</taxon>
        <taxon>Eurotiomycetidae</taxon>
        <taxon>Eurotiales</taxon>
        <taxon>Trichocomaceae</taxon>
        <taxon>Talaromyces</taxon>
        <taxon>Talaromyces sect. Bacilispori</taxon>
    </lineage>
</organism>
<feature type="compositionally biased region" description="Low complexity" evidence="1">
    <location>
        <begin position="24"/>
        <end position="37"/>
    </location>
</feature>
<dbReference type="RefSeq" id="XP_046067686.1">
    <property type="nucleotide sequence ID" value="XM_046222414.1"/>
</dbReference>
<name>A0AAD4KI30_9EURO</name>
<dbReference type="Proteomes" id="UP001201262">
    <property type="component" value="Unassembled WGS sequence"/>
</dbReference>
<sequence>MASFSNFDAPFRVQSQLFQPPRTPSSSSSFYPSPEYSGTRKRLRREAPDERPPLCDPVSSVELESPAPLVNTDYILANGGEDQQRLDLKETKEILVEELDYRPNRYRENNVRPATPNQTAENKDVENRKRSRSDATETAMPYTPSVSSGTPGWGRTMFTVVGKVWDFCWTSAFRGFSAGGGQGYTVTSQSSLQPMTADTTTWQMVHHQDQPSASKSRSKSASTPIPGQYPEDEVDAEQVRDRETWVLVPESPSTRISPSRSESPTHFARKVPRRSSAYRPQPRRSIGGLPRAMNKRPTLNPSRPSNGLSLSSAARPSTPTKPPVSPTRTSNQNSPASRDAQRFAAKFRRREREEDASFQKMNDQLKALIREGREALGSRVEVDEMDLDDEQSGNP</sequence>
<evidence type="ECO:0000313" key="3">
    <source>
        <dbReference type="Proteomes" id="UP001201262"/>
    </source>
</evidence>
<protein>
    <submittedName>
        <fullName evidence="2">Uncharacterized protein</fullName>
    </submittedName>
</protein>
<feature type="compositionally biased region" description="Low complexity" evidence="1">
    <location>
        <begin position="212"/>
        <end position="222"/>
    </location>
</feature>
<gene>
    <name evidence="2" type="ORF">BGW36DRAFT_54830</name>
</gene>
<feature type="compositionally biased region" description="Polar residues" evidence="1">
    <location>
        <begin position="297"/>
        <end position="315"/>
    </location>
</feature>
<feature type="region of interest" description="Disordered" evidence="1">
    <location>
        <begin position="105"/>
        <end position="148"/>
    </location>
</feature>
<evidence type="ECO:0000256" key="1">
    <source>
        <dbReference type="SAM" id="MobiDB-lite"/>
    </source>
</evidence>